<gene>
    <name evidence="1" type="ORF">HAX54_050276</name>
</gene>
<sequence>RNITWILTEHLGNIGHRKIHLQSKETLERKEEDDRKKKYLLSCKAITQIKDKQPVDHLEKKVNKLQVEEWRNVREWSRKPRGEGEIYIF</sequence>
<dbReference type="Proteomes" id="UP000823775">
    <property type="component" value="Unassembled WGS sequence"/>
</dbReference>
<accession>A0ABS8SW77</accession>
<comment type="caution">
    <text evidence="1">The sequence shown here is derived from an EMBL/GenBank/DDBJ whole genome shotgun (WGS) entry which is preliminary data.</text>
</comment>
<evidence type="ECO:0000313" key="1">
    <source>
        <dbReference type="EMBL" id="MCD7463286.1"/>
    </source>
</evidence>
<proteinExistence type="predicted"/>
<feature type="non-terminal residue" evidence="1">
    <location>
        <position position="1"/>
    </location>
</feature>
<reference evidence="1 2" key="1">
    <citation type="journal article" date="2021" name="BMC Genomics">
        <title>Datura genome reveals duplications of psychoactive alkaloid biosynthetic genes and high mutation rate following tissue culture.</title>
        <authorList>
            <person name="Rajewski A."/>
            <person name="Carter-House D."/>
            <person name="Stajich J."/>
            <person name="Litt A."/>
        </authorList>
    </citation>
    <scope>NUCLEOTIDE SEQUENCE [LARGE SCALE GENOMIC DNA]</scope>
    <source>
        <strain evidence="1">AR-01</strain>
    </source>
</reference>
<dbReference type="EMBL" id="JACEIK010000876">
    <property type="protein sequence ID" value="MCD7463286.1"/>
    <property type="molecule type" value="Genomic_DNA"/>
</dbReference>
<organism evidence="1 2">
    <name type="scientific">Datura stramonium</name>
    <name type="common">Jimsonweed</name>
    <name type="synonym">Common thornapple</name>
    <dbReference type="NCBI Taxonomy" id="4076"/>
    <lineage>
        <taxon>Eukaryota</taxon>
        <taxon>Viridiplantae</taxon>
        <taxon>Streptophyta</taxon>
        <taxon>Embryophyta</taxon>
        <taxon>Tracheophyta</taxon>
        <taxon>Spermatophyta</taxon>
        <taxon>Magnoliopsida</taxon>
        <taxon>eudicotyledons</taxon>
        <taxon>Gunneridae</taxon>
        <taxon>Pentapetalae</taxon>
        <taxon>asterids</taxon>
        <taxon>lamiids</taxon>
        <taxon>Solanales</taxon>
        <taxon>Solanaceae</taxon>
        <taxon>Solanoideae</taxon>
        <taxon>Datureae</taxon>
        <taxon>Datura</taxon>
    </lineage>
</organism>
<name>A0ABS8SW77_DATST</name>
<evidence type="ECO:0000313" key="2">
    <source>
        <dbReference type="Proteomes" id="UP000823775"/>
    </source>
</evidence>
<keyword evidence="2" id="KW-1185">Reference proteome</keyword>
<protein>
    <submittedName>
        <fullName evidence="1">Uncharacterized protein</fullName>
    </submittedName>
</protein>